<accession>A0ABQ5H294</accession>
<reference evidence="1" key="1">
    <citation type="journal article" date="2022" name="Int. J. Mol. Sci.">
        <title>Draft Genome of Tanacetum Coccineum: Genomic Comparison of Closely Related Tanacetum-Family Plants.</title>
        <authorList>
            <person name="Yamashiro T."/>
            <person name="Shiraishi A."/>
            <person name="Nakayama K."/>
            <person name="Satake H."/>
        </authorList>
    </citation>
    <scope>NUCLEOTIDE SEQUENCE</scope>
</reference>
<dbReference type="Proteomes" id="UP001151760">
    <property type="component" value="Unassembled WGS sequence"/>
</dbReference>
<proteinExistence type="predicted"/>
<organism evidence="1 2">
    <name type="scientific">Tanacetum coccineum</name>
    <dbReference type="NCBI Taxonomy" id="301880"/>
    <lineage>
        <taxon>Eukaryota</taxon>
        <taxon>Viridiplantae</taxon>
        <taxon>Streptophyta</taxon>
        <taxon>Embryophyta</taxon>
        <taxon>Tracheophyta</taxon>
        <taxon>Spermatophyta</taxon>
        <taxon>Magnoliopsida</taxon>
        <taxon>eudicotyledons</taxon>
        <taxon>Gunneridae</taxon>
        <taxon>Pentapetalae</taxon>
        <taxon>asterids</taxon>
        <taxon>campanulids</taxon>
        <taxon>Asterales</taxon>
        <taxon>Asteraceae</taxon>
        <taxon>Asteroideae</taxon>
        <taxon>Anthemideae</taxon>
        <taxon>Anthemidinae</taxon>
        <taxon>Tanacetum</taxon>
    </lineage>
</organism>
<protein>
    <submittedName>
        <fullName evidence="1">Uncharacterized protein</fullName>
    </submittedName>
</protein>
<comment type="caution">
    <text evidence="1">The sequence shown here is derived from an EMBL/GenBank/DDBJ whole genome shotgun (WGS) entry which is preliminary data.</text>
</comment>
<dbReference type="EMBL" id="BQNB010019093">
    <property type="protein sequence ID" value="GJT81584.1"/>
    <property type="molecule type" value="Genomic_DNA"/>
</dbReference>
<reference evidence="1" key="2">
    <citation type="submission" date="2022-01" db="EMBL/GenBank/DDBJ databases">
        <authorList>
            <person name="Yamashiro T."/>
            <person name="Shiraishi A."/>
            <person name="Satake H."/>
            <person name="Nakayama K."/>
        </authorList>
    </citation>
    <scope>NUCLEOTIDE SEQUENCE</scope>
</reference>
<keyword evidence="2" id="KW-1185">Reference proteome</keyword>
<name>A0ABQ5H294_9ASTR</name>
<feature type="non-terminal residue" evidence="1">
    <location>
        <position position="115"/>
    </location>
</feature>
<gene>
    <name evidence="1" type="ORF">Tco_1055926</name>
</gene>
<evidence type="ECO:0000313" key="1">
    <source>
        <dbReference type="EMBL" id="GJT81584.1"/>
    </source>
</evidence>
<sequence>MIGGSGIVGGDGVLKAKSSVVIGERVIVMTIGSCSGVDELSLELIEDEDIPLVDGVLDSAVGAFRDLVCCFGDGVLELSSVSIPWKSLRLKMNEVDDGLKVRMERHFIKRKWYRS</sequence>
<evidence type="ECO:0000313" key="2">
    <source>
        <dbReference type="Proteomes" id="UP001151760"/>
    </source>
</evidence>